<feature type="region of interest" description="Disordered" evidence="4">
    <location>
        <begin position="1"/>
        <end position="33"/>
    </location>
</feature>
<feature type="region of interest" description="Disordered" evidence="4">
    <location>
        <begin position="939"/>
        <end position="1002"/>
    </location>
</feature>
<feature type="compositionally biased region" description="Basic and acidic residues" evidence="4">
    <location>
        <begin position="178"/>
        <end position="189"/>
    </location>
</feature>
<accession>A0A397HN74</accession>
<dbReference type="VEuPathDB" id="FungiDB:CDV56_108484"/>
<organism evidence="8 9">
    <name type="scientific">Aspergillus thermomutatus</name>
    <name type="common">Neosartorya pseudofischeri</name>
    <dbReference type="NCBI Taxonomy" id="41047"/>
    <lineage>
        <taxon>Eukaryota</taxon>
        <taxon>Fungi</taxon>
        <taxon>Dikarya</taxon>
        <taxon>Ascomycota</taxon>
        <taxon>Pezizomycotina</taxon>
        <taxon>Eurotiomycetes</taxon>
        <taxon>Eurotiomycetidae</taxon>
        <taxon>Eurotiales</taxon>
        <taxon>Aspergillaceae</taxon>
        <taxon>Aspergillus</taxon>
        <taxon>Aspergillus subgen. Fumigati</taxon>
    </lineage>
</organism>
<feature type="compositionally biased region" description="Low complexity" evidence="4">
    <location>
        <begin position="1241"/>
        <end position="1251"/>
    </location>
</feature>
<feature type="compositionally biased region" description="Polar residues" evidence="4">
    <location>
        <begin position="1144"/>
        <end position="1156"/>
    </location>
</feature>
<feature type="compositionally biased region" description="Basic residues" evidence="4">
    <location>
        <begin position="1050"/>
        <end position="1059"/>
    </location>
</feature>
<dbReference type="Pfam" id="PF24344">
    <property type="entry name" value="PH_23"/>
    <property type="match status" value="1"/>
</dbReference>
<dbReference type="RefSeq" id="XP_026617559.1">
    <property type="nucleotide sequence ID" value="XM_026762103.1"/>
</dbReference>
<feature type="compositionally biased region" description="Basic residues" evidence="4">
    <location>
        <begin position="362"/>
        <end position="371"/>
    </location>
</feature>
<proteinExistence type="predicted"/>
<feature type="compositionally biased region" description="Polar residues" evidence="4">
    <location>
        <begin position="14"/>
        <end position="24"/>
    </location>
</feature>
<dbReference type="PANTHER" id="PTHR23196:SF1">
    <property type="entry name" value="PAX-INTERACTING PROTEIN 1"/>
    <property type="match status" value="1"/>
</dbReference>
<dbReference type="GeneID" id="38130458"/>
<dbReference type="GO" id="GO:0006974">
    <property type="term" value="P:DNA damage response"/>
    <property type="evidence" value="ECO:0007669"/>
    <property type="project" value="UniProtKB-KW"/>
</dbReference>
<dbReference type="Pfam" id="PF24340">
    <property type="entry name" value="DH_2"/>
    <property type="match status" value="1"/>
</dbReference>
<comment type="caution">
    <text evidence="8">The sequence shown here is derived from an EMBL/GenBank/DDBJ whole genome shotgun (WGS) entry which is preliminary data.</text>
</comment>
<dbReference type="Pfam" id="PF24345">
    <property type="entry name" value="PH_24"/>
    <property type="match status" value="1"/>
</dbReference>
<feature type="compositionally biased region" description="Low complexity" evidence="4">
    <location>
        <begin position="1300"/>
        <end position="1312"/>
    </location>
</feature>
<gene>
    <name evidence="8" type="ORF">CDV56_108484</name>
</gene>
<evidence type="ECO:0000259" key="5">
    <source>
        <dbReference type="Pfam" id="PF24340"/>
    </source>
</evidence>
<feature type="compositionally biased region" description="Polar residues" evidence="4">
    <location>
        <begin position="1171"/>
        <end position="1191"/>
    </location>
</feature>
<sequence>MPSTPATPHRPSNRGGSAKSSPTKSKPLDIGLPLGVYDTNSVREKVRKWQQQGGGVITATDVVYYEDDEENSTSEAKFKPVKSVARKRSNSTPRKRLISDEHWKLNRASSQTPQPKLPPPKRISQYTVNDQLPSPRLGRKEGRKDGEERSAPSSRSRDRDKAGGASDSTIKERRKSRVSRDVDSATESKTEEDEAQQKGSSKSTSRPGTANRSQCGDPLEPLESLKKRGEVTEDDTDWAASEADFSELSRRRARGPGPNTPPKSRAPLKPPKGGIFGHMLDESRKMFARPEPPKPAPARGTKIEAWLSGTSDPFLEDMDPDVEVPAPLNTRTNRAKPSHKREDKHDRAADSEPSPESESRRKSTSKRHGRSRQGSSASERKKSEEEKVSTKQLRRDDSSPTHRKKSSEHRHSRSSSGANETTTRDKSADPKAEIHDTDTHPFSDGSEVSGNNAPVPLIRKRPIPSTGLHRLSTIASIETMSTGDNGQSQALAPSSLQNKSGPTSSQTKDDAEGRDQFDPNSLPVVSSQLKRRLTTHDDLLSVLSVPNTRSRSLRSARSLRTNKSRSTNATVADLLKELAADEVKYMRELKTLVGGVIPVLLTCVLSRSDSAIAAGLFRPSTDPKDELNFTKPIVDMGVAIERLKTLHKRIPQDNSDSLLTWAQGAQRVYREYLRAWRLGFRDVIVNLAPLEEGEVAQNADTKSLDEGMARDENGDVINSEGEKVDVAYLLKRPLVRLKYLAKTFKGINMLAPSTKAEEIASLYQNLVTEARRRAREERARLEDESAASIDPTRARDPATLGALADVTINKTRRVRARDFFNLSLYHSTGQVVDCRTELLLRDNGPDNGAGGDLLICEIDHADRWLLFPPMDLTCVSARNGDVKGEIVVMLRSPPGQTKAWQELLSLRIDEQDIAFEWVQLLGMNPTPPALCRTQSFIERAKQRQRAQTAPSSDVPPIQKAPPSPTSVDIPIGEKATSRTARRSSTPKESLSEPSTVCETTSAIESRNSVYSAITRESDYASTPQSPTSILHARDPRKTPLVDERTSAGLKRSKAKRVHRHGESSPSSPQKDALSDKEQASETLRRDRHEGQKPIHSPVVAREKKPYMEQQSPKTPIRDTADQGSPRVSSVPSMDLPSIPKIRKGSSQSYITESLASVSDDEEYAPMDSYSLPGSPSKSKGHSRSNSDSSQTNDEEPPPPPPHSRSPSSTGSSLPNTPVLSPTNVRQRRRGSSPLKHEYEPSTASDTYSDSDTSTVRRYDMYSDSDYTASDTSDDDSEDELACSLPPADAHNLVKSTLAASSNSSLSPSNSASQGGYRSVPSQPTKSSTAIASIFAWSEKGTWEAVARTDCKIVVSPGLIEAYEMSSKAMSDMDDEVHRNQGQLLVGLELTPLVPIRRGTAIDISIRSPPTEKSKIDWSNNIMFRSRNADECEALYGLINQARINNPTYIALQNARGPFANQPAPMERSTKAGGWFGWPRRRKSYRASNAPRSLADHSESSVGTMSSAFSALKKFGSGSKMFNLSRSSITSRSAKEDSLHSSSAGSGSHHSSSGIGRIAAAIKGANGIGLSNAKIRLYVRETQSKWRDMGAARLTIMPAPSAPRRPGTSSSRRSDTSVGADGESTPPASGSVSPRRATEPEKRIVVHGKTRGEVLLDVCLGESAFERVARTGIAVSVSEDNVGAMPKEGGVIGKSSKIYMIQMKSEAEAAYTFGLVGKLRY</sequence>
<evidence type="ECO:0000313" key="8">
    <source>
        <dbReference type="EMBL" id="RHZ64589.1"/>
    </source>
</evidence>
<feature type="region of interest" description="Disordered" evidence="4">
    <location>
        <begin position="67"/>
        <end position="464"/>
    </location>
</feature>
<keyword evidence="2" id="KW-0227">DNA damage</keyword>
<feature type="region of interest" description="Disordered" evidence="4">
    <location>
        <begin position="1530"/>
        <end position="1552"/>
    </location>
</feature>
<dbReference type="Proteomes" id="UP000215305">
    <property type="component" value="Unassembled WGS sequence"/>
</dbReference>
<feature type="domain" description="PH" evidence="7">
    <location>
        <begin position="1320"/>
        <end position="1456"/>
    </location>
</feature>
<keyword evidence="3" id="KW-0539">Nucleus</keyword>
<feature type="compositionally biased region" description="Basic and acidic residues" evidence="4">
    <location>
        <begin position="340"/>
        <end position="350"/>
    </location>
</feature>
<dbReference type="InterPro" id="IPR051579">
    <property type="entry name" value="DDR_Transcriptional_Reg"/>
</dbReference>
<feature type="region of interest" description="Disordered" evidence="4">
    <location>
        <begin position="1593"/>
        <end position="1638"/>
    </location>
</feature>
<keyword evidence="9" id="KW-1185">Reference proteome</keyword>
<feature type="domain" description="DBL homology" evidence="5">
    <location>
        <begin position="567"/>
        <end position="773"/>
    </location>
</feature>
<feature type="compositionally biased region" description="Polar residues" evidence="4">
    <location>
        <begin position="1121"/>
        <end position="1131"/>
    </location>
</feature>
<feature type="compositionally biased region" description="Polar residues" evidence="4">
    <location>
        <begin position="1313"/>
        <end position="1324"/>
    </location>
</feature>
<feature type="compositionally biased region" description="Polar residues" evidence="4">
    <location>
        <begin position="982"/>
        <end position="1002"/>
    </location>
</feature>
<feature type="compositionally biased region" description="Basic residues" evidence="4">
    <location>
        <begin position="84"/>
        <end position="96"/>
    </location>
</feature>
<protein>
    <recommendedName>
        <fullName evidence="10">DH domain-containing protein</fullName>
    </recommendedName>
</protein>
<reference evidence="8" key="1">
    <citation type="submission" date="2018-08" db="EMBL/GenBank/DDBJ databases">
        <title>Draft genome sequence of azole-resistant Aspergillus thermomutatus (Neosartorya pseudofischeri) strain HMR AF 39, isolated from a human nasal aspirate.</title>
        <authorList>
            <person name="Parent-Michaud M."/>
            <person name="Dufresne P.J."/>
            <person name="Fournier E."/>
            <person name="Martineau C."/>
            <person name="Moreira S."/>
            <person name="Perkins V."/>
            <person name="De Repentigny L."/>
            <person name="Dufresne S.F."/>
        </authorList>
    </citation>
    <scope>NUCLEOTIDE SEQUENCE [LARGE SCALE GENOMIC DNA]</scope>
    <source>
        <strain evidence="8">HMR AF 39</strain>
    </source>
</reference>
<feature type="compositionally biased region" description="Polar residues" evidence="4">
    <location>
        <begin position="1019"/>
        <end position="1028"/>
    </location>
</feature>
<evidence type="ECO:0000256" key="3">
    <source>
        <dbReference type="ARBA" id="ARBA00023242"/>
    </source>
</evidence>
<dbReference type="GO" id="GO:0035861">
    <property type="term" value="C:site of double-strand break"/>
    <property type="evidence" value="ECO:0007669"/>
    <property type="project" value="TreeGrafter"/>
</dbReference>
<feature type="compositionally biased region" description="Basic and acidic residues" evidence="4">
    <location>
        <begin position="378"/>
        <end position="400"/>
    </location>
</feature>
<feature type="compositionally biased region" description="Basic and acidic residues" evidence="4">
    <location>
        <begin position="138"/>
        <end position="162"/>
    </location>
</feature>
<evidence type="ECO:0000256" key="1">
    <source>
        <dbReference type="ARBA" id="ARBA00004123"/>
    </source>
</evidence>
<feature type="compositionally biased region" description="Polar residues" evidence="4">
    <location>
        <begin position="197"/>
        <end position="214"/>
    </location>
</feature>
<name>A0A397HN74_ASPTH</name>
<feature type="region of interest" description="Disordered" evidence="4">
    <location>
        <begin position="1015"/>
        <end position="1251"/>
    </location>
</feature>
<feature type="compositionally biased region" description="Basic and acidic residues" evidence="4">
    <location>
        <begin position="1072"/>
        <end position="1092"/>
    </location>
</feature>
<dbReference type="EMBL" id="NKHU02000022">
    <property type="protein sequence ID" value="RHZ64589.1"/>
    <property type="molecule type" value="Genomic_DNA"/>
</dbReference>
<evidence type="ECO:0000256" key="2">
    <source>
        <dbReference type="ARBA" id="ARBA00022763"/>
    </source>
</evidence>
<evidence type="ECO:0000313" key="9">
    <source>
        <dbReference type="Proteomes" id="UP000215305"/>
    </source>
</evidence>
<evidence type="ECO:0000259" key="6">
    <source>
        <dbReference type="Pfam" id="PF24344"/>
    </source>
</evidence>
<dbReference type="GO" id="GO:0005634">
    <property type="term" value="C:nucleus"/>
    <property type="evidence" value="ECO:0007669"/>
    <property type="project" value="UniProtKB-SubCell"/>
</dbReference>
<feature type="region of interest" description="Disordered" evidence="4">
    <location>
        <begin position="1300"/>
        <end position="1324"/>
    </location>
</feature>
<dbReference type="InterPro" id="IPR056416">
    <property type="entry name" value="DH_2_fung"/>
</dbReference>
<feature type="compositionally biased region" description="Low complexity" evidence="4">
    <location>
        <begin position="1597"/>
        <end position="1610"/>
    </location>
</feature>
<feature type="compositionally biased region" description="Basic and acidic residues" evidence="4">
    <location>
        <begin position="1031"/>
        <end position="1045"/>
    </location>
</feature>
<evidence type="ECO:0008006" key="10">
    <source>
        <dbReference type="Google" id="ProtNLM"/>
    </source>
</evidence>
<feature type="compositionally biased region" description="Low complexity" evidence="4">
    <location>
        <begin position="1204"/>
        <end position="1217"/>
    </location>
</feature>
<dbReference type="InterPro" id="IPR056223">
    <property type="entry name" value="PH_24"/>
</dbReference>
<dbReference type="OrthoDB" id="5408934at2759"/>
<feature type="compositionally biased region" description="Basic and acidic residues" evidence="4">
    <location>
        <begin position="422"/>
        <end position="441"/>
    </location>
</feature>
<feature type="compositionally biased region" description="Low complexity" evidence="4">
    <location>
        <begin position="1539"/>
        <end position="1552"/>
    </location>
</feature>
<feature type="compositionally biased region" description="Polar residues" evidence="4">
    <location>
        <begin position="481"/>
        <end position="506"/>
    </location>
</feature>
<evidence type="ECO:0000259" key="7">
    <source>
        <dbReference type="Pfam" id="PF24345"/>
    </source>
</evidence>
<feature type="compositionally biased region" description="Basic and acidic residues" evidence="4">
    <location>
        <begin position="507"/>
        <end position="517"/>
    </location>
</feature>
<feature type="region of interest" description="Disordered" evidence="4">
    <location>
        <begin position="481"/>
        <end position="522"/>
    </location>
</feature>
<dbReference type="STRING" id="41047.A0A397HN74"/>
<dbReference type="PANTHER" id="PTHR23196">
    <property type="entry name" value="PAX TRANSCRIPTION ACTIVATION DOMAIN INTERACTING PROTEIN"/>
    <property type="match status" value="1"/>
</dbReference>
<feature type="domain" description="PH" evidence="6">
    <location>
        <begin position="787"/>
        <end position="928"/>
    </location>
</feature>
<comment type="subcellular location">
    <subcellularLocation>
        <location evidence="1">Nucleus</location>
    </subcellularLocation>
</comment>
<evidence type="ECO:0000256" key="4">
    <source>
        <dbReference type="SAM" id="MobiDB-lite"/>
    </source>
</evidence>
<dbReference type="InterPro" id="IPR056222">
    <property type="entry name" value="PH_23"/>
</dbReference>
<feature type="compositionally biased region" description="Basic residues" evidence="4">
    <location>
        <begin position="401"/>
        <end position="413"/>
    </location>
</feature>